<evidence type="ECO:0000313" key="1">
    <source>
        <dbReference type="EMBL" id="GCA64472.1"/>
    </source>
</evidence>
<gene>
    <name evidence="1" type="ORF">KIPB_014370</name>
</gene>
<dbReference type="AlphaFoldDB" id="A0A391PA70"/>
<proteinExistence type="predicted"/>
<keyword evidence="2" id="KW-1185">Reference proteome</keyword>
<dbReference type="Proteomes" id="UP000265618">
    <property type="component" value="Unassembled WGS sequence"/>
</dbReference>
<reference evidence="1 2" key="1">
    <citation type="journal article" date="2018" name="PLoS ONE">
        <title>The draft genome of Kipferlia bialata reveals reductive genome evolution in fornicate parasites.</title>
        <authorList>
            <person name="Tanifuji G."/>
            <person name="Takabayashi S."/>
            <person name="Kume K."/>
            <person name="Takagi M."/>
            <person name="Nakayama T."/>
            <person name="Kamikawa R."/>
            <person name="Inagaki Y."/>
            <person name="Hashimoto T."/>
        </authorList>
    </citation>
    <scope>NUCLEOTIDE SEQUENCE [LARGE SCALE GENOMIC DNA]</scope>
    <source>
        <strain evidence="1">NY0173</strain>
    </source>
</reference>
<evidence type="ECO:0000313" key="2">
    <source>
        <dbReference type="Proteomes" id="UP000265618"/>
    </source>
</evidence>
<comment type="caution">
    <text evidence="1">The sequence shown here is derived from an EMBL/GenBank/DDBJ whole genome shotgun (WGS) entry which is preliminary data.</text>
</comment>
<accession>A0A391PA70</accession>
<protein>
    <submittedName>
        <fullName evidence="1">Uncharacterized protein</fullName>
    </submittedName>
</protein>
<name>A0A391PA70_9EUKA</name>
<feature type="non-terminal residue" evidence="1">
    <location>
        <position position="42"/>
    </location>
</feature>
<organism evidence="1 2">
    <name type="scientific">Kipferlia bialata</name>
    <dbReference type="NCBI Taxonomy" id="797122"/>
    <lineage>
        <taxon>Eukaryota</taxon>
        <taxon>Metamonada</taxon>
        <taxon>Carpediemonas-like organisms</taxon>
        <taxon>Kipferlia</taxon>
    </lineage>
</organism>
<sequence>MQVPAMGSGASLPQPTGEAAVDRIHSVIQSYKGLQYVGVNVA</sequence>
<dbReference type="EMBL" id="BDIP01007339">
    <property type="protein sequence ID" value="GCA64472.1"/>
    <property type="molecule type" value="Genomic_DNA"/>
</dbReference>